<keyword evidence="5 7" id="KW-0472">Membrane</keyword>
<keyword evidence="2" id="KW-1003">Cell membrane</keyword>
<dbReference type="InterPro" id="IPR003838">
    <property type="entry name" value="ABC3_permease_C"/>
</dbReference>
<organism evidence="9">
    <name type="scientific">marine sediment metagenome</name>
    <dbReference type="NCBI Taxonomy" id="412755"/>
    <lineage>
        <taxon>unclassified sequences</taxon>
        <taxon>metagenomes</taxon>
        <taxon>ecological metagenomes</taxon>
    </lineage>
</organism>
<feature type="transmembrane region" description="Helical" evidence="7">
    <location>
        <begin position="33"/>
        <end position="54"/>
    </location>
</feature>
<name>X0Z0J6_9ZZZZ</name>
<gene>
    <name evidence="9" type="ORF">S01H4_17531</name>
</gene>
<dbReference type="GO" id="GO:0022857">
    <property type="term" value="F:transmembrane transporter activity"/>
    <property type="evidence" value="ECO:0007669"/>
    <property type="project" value="TreeGrafter"/>
</dbReference>
<dbReference type="InterPro" id="IPR050250">
    <property type="entry name" value="Macrolide_Exporter_MacB"/>
</dbReference>
<evidence type="ECO:0000256" key="5">
    <source>
        <dbReference type="ARBA" id="ARBA00023136"/>
    </source>
</evidence>
<reference evidence="9" key="1">
    <citation type="journal article" date="2014" name="Front. Microbiol.">
        <title>High frequency of phylogenetically diverse reductive dehalogenase-homologous genes in deep subseafloor sedimentary metagenomes.</title>
        <authorList>
            <person name="Kawai M."/>
            <person name="Futagami T."/>
            <person name="Toyoda A."/>
            <person name="Takaki Y."/>
            <person name="Nishi S."/>
            <person name="Hori S."/>
            <person name="Arai W."/>
            <person name="Tsubouchi T."/>
            <person name="Morono Y."/>
            <person name="Uchiyama I."/>
            <person name="Ito T."/>
            <person name="Fujiyama A."/>
            <person name="Inagaki F."/>
            <person name="Takami H."/>
        </authorList>
    </citation>
    <scope>NUCLEOTIDE SEQUENCE</scope>
    <source>
        <strain evidence="9">Expedition CK06-06</strain>
    </source>
</reference>
<comment type="caution">
    <text evidence="9">The sequence shown here is derived from an EMBL/GenBank/DDBJ whole genome shotgun (WGS) entry which is preliminary data.</text>
</comment>
<evidence type="ECO:0000259" key="8">
    <source>
        <dbReference type="Pfam" id="PF02687"/>
    </source>
</evidence>
<protein>
    <recommendedName>
        <fullName evidence="8">ABC3 transporter permease C-terminal domain-containing protein</fullName>
    </recommendedName>
</protein>
<dbReference type="EMBL" id="BART01007733">
    <property type="protein sequence ID" value="GAG62519.1"/>
    <property type="molecule type" value="Genomic_DNA"/>
</dbReference>
<evidence type="ECO:0000313" key="9">
    <source>
        <dbReference type="EMBL" id="GAG62519.1"/>
    </source>
</evidence>
<evidence type="ECO:0000256" key="7">
    <source>
        <dbReference type="SAM" id="Phobius"/>
    </source>
</evidence>
<evidence type="ECO:0000256" key="4">
    <source>
        <dbReference type="ARBA" id="ARBA00022989"/>
    </source>
</evidence>
<dbReference type="AlphaFoldDB" id="X0Z0J6"/>
<accession>X0Z0J6</accession>
<evidence type="ECO:0000256" key="2">
    <source>
        <dbReference type="ARBA" id="ARBA00022475"/>
    </source>
</evidence>
<sequence length="108" mass="12164">MLMSVFERTREIGVLRALGWRRRSILSLIMKEALLIGLLGGIAGIGTALLMIFLLQQVPMVGSFLTPIWDWEVFVRAIFIALMLGLLGGLYPAYRATRLQPVEALRYE</sequence>
<comment type="subcellular location">
    <subcellularLocation>
        <location evidence="1">Cell membrane</location>
        <topology evidence="1">Multi-pass membrane protein</topology>
    </subcellularLocation>
</comment>
<dbReference type="PANTHER" id="PTHR30572">
    <property type="entry name" value="MEMBRANE COMPONENT OF TRANSPORTER-RELATED"/>
    <property type="match status" value="1"/>
</dbReference>
<dbReference type="PANTHER" id="PTHR30572:SF4">
    <property type="entry name" value="ABC TRANSPORTER PERMEASE YTRF"/>
    <property type="match status" value="1"/>
</dbReference>
<feature type="domain" description="ABC3 transporter permease C-terminal" evidence="8">
    <location>
        <begin position="2"/>
        <end position="101"/>
    </location>
</feature>
<keyword evidence="4 7" id="KW-1133">Transmembrane helix</keyword>
<evidence type="ECO:0000256" key="3">
    <source>
        <dbReference type="ARBA" id="ARBA00022692"/>
    </source>
</evidence>
<evidence type="ECO:0000256" key="1">
    <source>
        <dbReference type="ARBA" id="ARBA00004651"/>
    </source>
</evidence>
<keyword evidence="3 7" id="KW-0812">Transmembrane</keyword>
<feature type="transmembrane region" description="Helical" evidence="7">
    <location>
        <begin position="74"/>
        <end position="94"/>
    </location>
</feature>
<evidence type="ECO:0000256" key="6">
    <source>
        <dbReference type="ARBA" id="ARBA00038076"/>
    </source>
</evidence>
<dbReference type="Pfam" id="PF02687">
    <property type="entry name" value="FtsX"/>
    <property type="match status" value="1"/>
</dbReference>
<dbReference type="GO" id="GO:0005886">
    <property type="term" value="C:plasma membrane"/>
    <property type="evidence" value="ECO:0007669"/>
    <property type="project" value="UniProtKB-SubCell"/>
</dbReference>
<proteinExistence type="inferred from homology"/>
<comment type="similarity">
    <text evidence="6">Belongs to the ABC-4 integral membrane protein family.</text>
</comment>